<keyword evidence="1" id="KW-0812">Transmembrane</keyword>
<feature type="transmembrane region" description="Helical" evidence="1">
    <location>
        <begin position="100"/>
        <end position="120"/>
    </location>
</feature>
<evidence type="ECO:0000313" key="4">
    <source>
        <dbReference type="Proteomes" id="UP000515511"/>
    </source>
</evidence>
<dbReference type="KEGG" id="lse:F1C12_06390"/>
<feature type="transmembrane region" description="Helical" evidence="1">
    <location>
        <begin position="140"/>
        <end position="160"/>
    </location>
</feature>
<evidence type="ECO:0000256" key="1">
    <source>
        <dbReference type="SAM" id="Phobius"/>
    </source>
</evidence>
<organism evidence="3 4">
    <name type="scientific">Leifsonia shinshuensis</name>
    <dbReference type="NCBI Taxonomy" id="150026"/>
    <lineage>
        <taxon>Bacteria</taxon>
        <taxon>Bacillati</taxon>
        <taxon>Actinomycetota</taxon>
        <taxon>Actinomycetes</taxon>
        <taxon>Micrococcales</taxon>
        <taxon>Microbacteriaceae</taxon>
        <taxon>Leifsonia</taxon>
    </lineage>
</organism>
<dbReference type="RefSeq" id="WP_185277958.1">
    <property type="nucleotide sequence ID" value="NZ_CP043641.1"/>
</dbReference>
<feature type="domain" description="DUF1206" evidence="2">
    <location>
        <begin position="100"/>
        <end position="165"/>
    </location>
</feature>
<evidence type="ECO:0000259" key="2">
    <source>
        <dbReference type="Pfam" id="PF06724"/>
    </source>
</evidence>
<feature type="domain" description="DUF1206" evidence="2">
    <location>
        <begin position="23"/>
        <end position="89"/>
    </location>
</feature>
<keyword evidence="1" id="KW-1133">Transmembrane helix</keyword>
<accession>A0A7G6Y8H2</accession>
<feature type="transmembrane region" description="Helical" evidence="1">
    <location>
        <begin position="20"/>
        <end position="47"/>
    </location>
</feature>
<dbReference type="EMBL" id="CP043641">
    <property type="protein sequence ID" value="QNE34787.1"/>
    <property type="molecule type" value="Genomic_DNA"/>
</dbReference>
<reference evidence="4" key="1">
    <citation type="submission" date="2019-09" db="EMBL/GenBank/DDBJ databases">
        <title>Antimicrobial potential of Antarctic Bacteria.</title>
        <authorList>
            <person name="Benaud N."/>
            <person name="Edwards R.J."/>
            <person name="Ferrari B.C."/>
        </authorList>
    </citation>
    <scope>NUCLEOTIDE SEQUENCE [LARGE SCALE GENOMIC DNA]</scope>
    <source>
        <strain evidence="4">INR9</strain>
    </source>
</reference>
<gene>
    <name evidence="3" type="ORF">F1C12_06390</name>
</gene>
<dbReference type="Proteomes" id="UP000515511">
    <property type="component" value="Chromosome"/>
</dbReference>
<sequence length="260" mass="26356">MSTPTRTASKLQHSATVRALTRVGLASIGLLHILIGVIALAVAAGAGGQADQSGALQAVASVPGGVFVLWVIVIGLVVLALWQVLVAFTVQGAGKKALEVVKAVVYGGLAYLTITIATGGGHNTSSSDKSASARLLALPGGVFVLALIGLVVVGVGVGFIRNGATHRFERDLKLPPDRWAGAITVLGRVGYIAKGVALVLVGGLVVTAAITFDPSKASGLDGSLKTLVSVPFGVVLLVLIAVGLLAYGLFWCVRAVRARL</sequence>
<feature type="domain" description="DUF1206" evidence="2">
    <location>
        <begin position="189"/>
        <end position="257"/>
    </location>
</feature>
<feature type="transmembrane region" description="Helical" evidence="1">
    <location>
        <begin position="67"/>
        <end position="88"/>
    </location>
</feature>
<dbReference type="InterPro" id="IPR009597">
    <property type="entry name" value="DUF1206"/>
</dbReference>
<dbReference type="AlphaFoldDB" id="A0A7G6Y8H2"/>
<feature type="transmembrane region" description="Helical" evidence="1">
    <location>
        <begin position="191"/>
        <end position="212"/>
    </location>
</feature>
<feature type="transmembrane region" description="Helical" evidence="1">
    <location>
        <begin position="232"/>
        <end position="253"/>
    </location>
</feature>
<evidence type="ECO:0000313" key="3">
    <source>
        <dbReference type="EMBL" id="QNE34787.1"/>
    </source>
</evidence>
<proteinExistence type="predicted"/>
<dbReference type="Pfam" id="PF06724">
    <property type="entry name" value="DUF1206"/>
    <property type="match status" value="3"/>
</dbReference>
<protein>
    <submittedName>
        <fullName evidence="3">DUF1206 domain-containing protein</fullName>
    </submittedName>
</protein>
<keyword evidence="1" id="KW-0472">Membrane</keyword>
<name>A0A7G6Y8H2_9MICO</name>